<gene>
    <name evidence="2" type="ORF">GCM10022280_27200</name>
</gene>
<evidence type="ECO:0000256" key="1">
    <source>
        <dbReference type="SAM" id="MobiDB-lite"/>
    </source>
</evidence>
<accession>A0ABP7TES1</accession>
<name>A0ABP7TES1_9SPHN</name>
<evidence type="ECO:0008006" key="4">
    <source>
        <dbReference type="Google" id="ProtNLM"/>
    </source>
</evidence>
<dbReference type="Gene3D" id="1.10.10.10">
    <property type="entry name" value="Winged helix-like DNA-binding domain superfamily/Winged helix DNA-binding domain"/>
    <property type="match status" value="1"/>
</dbReference>
<evidence type="ECO:0000313" key="2">
    <source>
        <dbReference type="EMBL" id="GAA4024872.1"/>
    </source>
</evidence>
<dbReference type="RefSeq" id="WP_344707938.1">
    <property type="nucleotide sequence ID" value="NZ_BAABBQ010000001.1"/>
</dbReference>
<feature type="region of interest" description="Disordered" evidence="1">
    <location>
        <begin position="170"/>
        <end position="189"/>
    </location>
</feature>
<dbReference type="Proteomes" id="UP001500235">
    <property type="component" value="Unassembled WGS sequence"/>
</dbReference>
<reference evidence="3" key="1">
    <citation type="journal article" date="2019" name="Int. J. Syst. Evol. Microbiol.">
        <title>The Global Catalogue of Microorganisms (GCM) 10K type strain sequencing project: providing services to taxonomists for standard genome sequencing and annotation.</title>
        <authorList>
            <consortium name="The Broad Institute Genomics Platform"/>
            <consortium name="The Broad Institute Genome Sequencing Center for Infectious Disease"/>
            <person name="Wu L."/>
            <person name="Ma J."/>
        </authorList>
    </citation>
    <scope>NUCLEOTIDE SEQUENCE [LARGE SCALE GENOMIC DNA]</scope>
    <source>
        <strain evidence="3">JCM 17563</strain>
    </source>
</reference>
<dbReference type="InterPro" id="IPR036390">
    <property type="entry name" value="WH_DNA-bd_sf"/>
</dbReference>
<evidence type="ECO:0000313" key="3">
    <source>
        <dbReference type="Proteomes" id="UP001500235"/>
    </source>
</evidence>
<dbReference type="EMBL" id="BAABBQ010000001">
    <property type="protein sequence ID" value="GAA4024872.1"/>
    <property type="molecule type" value="Genomic_DNA"/>
</dbReference>
<proteinExistence type="predicted"/>
<sequence>MNRQLLRAVDDAAEALESREVPGELFAQVIDLLEAITARSREQAEQALLASSMTVAERRKLVLELARDERDKRQERQRHFARALFGEPAWELLLAIFISEGEGRSLALSKAAELIDHPLTTTIRWVEYLEASGLLIRERFGADRRVINIRPTTRAIAQIEAYFLGEKDDLDSEPAEPRLFGRGSSTARG</sequence>
<keyword evidence="3" id="KW-1185">Reference proteome</keyword>
<organism evidence="2 3">
    <name type="scientific">Sphingomonas swuensis</name>
    <dbReference type="NCBI Taxonomy" id="977800"/>
    <lineage>
        <taxon>Bacteria</taxon>
        <taxon>Pseudomonadati</taxon>
        <taxon>Pseudomonadota</taxon>
        <taxon>Alphaproteobacteria</taxon>
        <taxon>Sphingomonadales</taxon>
        <taxon>Sphingomonadaceae</taxon>
        <taxon>Sphingomonas</taxon>
    </lineage>
</organism>
<dbReference type="InterPro" id="IPR036388">
    <property type="entry name" value="WH-like_DNA-bd_sf"/>
</dbReference>
<dbReference type="SUPFAM" id="SSF46785">
    <property type="entry name" value="Winged helix' DNA-binding domain"/>
    <property type="match status" value="1"/>
</dbReference>
<comment type="caution">
    <text evidence="2">The sequence shown here is derived from an EMBL/GenBank/DDBJ whole genome shotgun (WGS) entry which is preliminary data.</text>
</comment>
<protein>
    <recommendedName>
        <fullName evidence="4">HTH marR-type domain-containing protein</fullName>
    </recommendedName>
</protein>